<comment type="similarity">
    <text evidence="1">Belongs to the glycosyltransferase 34 family.</text>
</comment>
<evidence type="ECO:0000313" key="5">
    <source>
        <dbReference type="Proteomes" id="UP000800041"/>
    </source>
</evidence>
<name>A0A6G1GQ98_9PEZI</name>
<evidence type="ECO:0000256" key="1">
    <source>
        <dbReference type="ARBA" id="ARBA00005664"/>
    </source>
</evidence>
<dbReference type="InterPro" id="IPR008630">
    <property type="entry name" value="Glyco_trans_34"/>
</dbReference>
<dbReference type="PANTHER" id="PTHR31306:SF4">
    <property type="entry name" value="ALPHA-1,2-GALACTOSYLTRANSFERASE"/>
    <property type="match status" value="1"/>
</dbReference>
<dbReference type="PANTHER" id="PTHR31306">
    <property type="entry name" value="ALPHA-1,6-MANNOSYLTRANSFERASE MNN11-RELATED"/>
    <property type="match status" value="1"/>
</dbReference>
<evidence type="ECO:0000256" key="2">
    <source>
        <dbReference type="ARBA" id="ARBA00022676"/>
    </source>
</evidence>
<dbReference type="Proteomes" id="UP000800041">
    <property type="component" value="Unassembled WGS sequence"/>
</dbReference>
<keyword evidence="5" id="KW-1185">Reference proteome</keyword>
<dbReference type="Pfam" id="PF05637">
    <property type="entry name" value="Glyco_transf_34"/>
    <property type="match status" value="1"/>
</dbReference>
<dbReference type="Gene3D" id="3.90.550.10">
    <property type="entry name" value="Spore Coat Polysaccharide Biosynthesis Protein SpsA, Chain A"/>
    <property type="match status" value="1"/>
</dbReference>
<accession>A0A6G1GQ98</accession>
<dbReference type="InterPro" id="IPR029044">
    <property type="entry name" value="Nucleotide-diphossugar_trans"/>
</dbReference>
<protein>
    <submittedName>
        <fullName evidence="4">Glycosyltransferase family 34 protein</fullName>
    </submittedName>
</protein>
<dbReference type="SUPFAM" id="SSF53448">
    <property type="entry name" value="Nucleotide-diphospho-sugar transferases"/>
    <property type="match status" value="1"/>
</dbReference>
<keyword evidence="2" id="KW-0328">Glycosyltransferase</keyword>
<gene>
    <name evidence="4" type="ORF">K402DRAFT_339229</name>
</gene>
<dbReference type="GO" id="GO:0000139">
    <property type="term" value="C:Golgi membrane"/>
    <property type="evidence" value="ECO:0007669"/>
    <property type="project" value="TreeGrafter"/>
</dbReference>
<reference evidence="4" key="1">
    <citation type="journal article" date="2020" name="Stud. Mycol.">
        <title>101 Dothideomycetes genomes: a test case for predicting lifestyles and emergence of pathogens.</title>
        <authorList>
            <person name="Haridas S."/>
            <person name="Albert R."/>
            <person name="Binder M."/>
            <person name="Bloem J."/>
            <person name="Labutti K."/>
            <person name="Salamov A."/>
            <person name="Andreopoulos B."/>
            <person name="Baker S."/>
            <person name="Barry K."/>
            <person name="Bills G."/>
            <person name="Bluhm B."/>
            <person name="Cannon C."/>
            <person name="Castanera R."/>
            <person name="Culley D."/>
            <person name="Daum C."/>
            <person name="Ezra D."/>
            <person name="Gonzalez J."/>
            <person name="Henrissat B."/>
            <person name="Kuo A."/>
            <person name="Liang C."/>
            <person name="Lipzen A."/>
            <person name="Lutzoni F."/>
            <person name="Magnuson J."/>
            <person name="Mondo S."/>
            <person name="Nolan M."/>
            <person name="Ohm R."/>
            <person name="Pangilinan J."/>
            <person name="Park H.-J."/>
            <person name="Ramirez L."/>
            <person name="Alfaro M."/>
            <person name="Sun H."/>
            <person name="Tritt A."/>
            <person name="Yoshinaga Y."/>
            <person name="Zwiers L.-H."/>
            <person name="Turgeon B."/>
            <person name="Goodwin S."/>
            <person name="Spatafora J."/>
            <person name="Crous P."/>
            <person name="Grigoriev I."/>
        </authorList>
    </citation>
    <scope>NUCLEOTIDE SEQUENCE</scope>
    <source>
        <strain evidence="4">CBS 113979</strain>
    </source>
</reference>
<feature type="non-terminal residue" evidence="4">
    <location>
        <position position="1"/>
    </location>
</feature>
<evidence type="ECO:0000313" key="4">
    <source>
        <dbReference type="EMBL" id="KAF1983115.1"/>
    </source>
</evidence>
<dbReference type="GO" id="GO:0006487">
    <property type="term" value="P:protein N-linked glycosylation"/>
    <property type="evidence" value="ECO:0007669"/>
    <property type="project" value="TreeGrafter"/>
</dbReference>
<dbReference type="GO" id="GO:0016757">
    <property type="term" value="F:glycosyltransferase activity"/>
    <property type="evidence" value="ECO:0007669"/>
    <property type="project" value="UniProtKB-KW"/>
</dbReference>
<organism evidence="4 5">
    <name type="scientific">Aulographum hederae CBS 113979</name>
    <dbReference type="NCBI Taxonomy" id="1176131"/>
    <lineage>
        <taxon>Eukaryota</taxon>
        <taxon>Fungi</taxon>
        <taxon>Dikarya</taxon>
        <taxon>Ascomycota</taxon>
        <taxon>Pezizomycotina</taxon>
        <taxon>Dothideomycetes</taxon>
        <taxon>Pleosporomycetidae</taxon>
        <taxon>Aulographales</taxon>
        <taxon>Aulographaceae</taxon>
    </lineage>
</organism>
<dbReference type="AlphaFoldDB" id="A0A6G1GQ98"/>
<keyword evidence="3 4" id="KW-0808">Transferase</keyword>
<dbReference type="OrthoDB" id="205108at2759"/>
<dbReference type="EMBL" id="ML977178">
    <property type="protein sequence ID" value="KAF1983115.1"/>
    <property type="molecule type" value="Genomic_DNA"/>
</dbReference>
<sequence length="284" mass="32578">FDLPMDLQFDSEGPQPSQFVLLTASDGGGRNGKIKHILEDGLENRQEYCDAQGYICHWVNISRFDWPEAPPVWKKLPAIVETFQTYPDVQWVWMLDLDAIIMSPEVDVTKELLSHGAMEKILLRDEEVNLLELNEDNVYKEFIHSAEPLQQKATPSAFDPRSIDLIVAQASNGINAGSFLIRRSEWSRLLLDLWRDVAFLRAGFMYEEQTTLLHFLQHHSDMWPHVGFVPLRTIQARVGDGEYGWQPGDLAVHFPGCSKTHQCQELWDEMWAKRGRAFPVVESG</sequence>
<evidence type="ECO:0000256" key="3">
    <source>
        <dbReference type="ARBA" id="ARBA00022679"/>
    </source>
</evidence>
<proteinExistence type="inferred from homology"/>